<dbReference type="GO" id="GO:0016616">
    <property type="term" value="F:oxidoreductase activity, acting on the CH-OH group of donors, NAD or NADP as acceptor"/>
    <property type="evidence" value="ECO:0007669"/>
    <property type="project" value="TreeGrafter"/>
</dbReference>
<proteinExistence type="inferred from homology"/>
<dbReference type="PRINTS" id="PR00081">
    <property type="entry name" value="GDHRDH"/>
</dbReference>
<dbReference type="InterPro" id="IPR002347">
    <property type="entry name" value="SDR_fam"/>
</dbReference>
<evidence type="ECO:0000256" key="2">
    <source>
        <dbReference type="ARBA" id="ARBA00022857"/>
    </source>
</evidence>
<dbReference type="Pfam" id="PF13561">
    <property type="entry name" value="adh_short_C2"/>
    <property type="match status" value="1"/>
</dbReference>
<protein>
    <submittedName>
        <fullName evidence="4">LSDR protein</fullName>
    </submittedName>
</protein>
<dbReference type="Proteomes" id="UP000006757">
    <property type="component" value="Unassembled WGS sequence"/>
</dbReference>
<dbReference type="AlphaFoldDB" id="K1VPP2"/>
<keyword evidence="5" id="KW-1185">Reference proteome</keyword>
<dbReference type="PRINTS" id="PR00080">
    <property type="entry name" value="SDRFAMILY"/>
</dbReference>
<dbReference type="PANTHER" id="PTHR42760:SF5">
    <property type="entry name" value="2-DEHYDRO-3-DEOXY-D-GLUCONATE 5-DEHYDROGENASE"/>
    <property type="match status" value="1"/>
</dbReference>
<dbReference type="STRING" id="1220162.K1VPP2"/>
<organism evidence="4 5">
    <name type="scientific">Trichosporon asahii var. asahii (strain CBS 8904)</name>
    <name type="common">Yeast</name>
    <dbReference type="NCBI Taxonomy" id="1220162"/>
    <lineage>
        <taxon>Eukaryota</taxon>
        <taxon>Fungi</taxon>
        <taxon>Dikarya</taxon>
        <taxon>Basidiomycota</taxon>
        <taxon>Agaricomycotina</taxon>
        <taxon>Tremellomycetes</taxon>
        <taxon>Trichosporonales</taxon>
        <taxon>Trichosporonaceae</taxon>
        <taxon>Trichosporon</taxon>
    </lineage>
</organism>
<comment type="similarity">
    <text evidence="1">Belongs to the short-chain dehydrogenases/reductases (SDR) family.</text>
</comment>
<dbReference type="Gene3D" id="3.40.50.720">
    <property type="entry name" value="NAD(P)-binding Rossmann-like Domain"/>
    <property type="match status" value="1"/>
</dbReference>
<evidence type="ECO:0000313" key="5">
    <source>
        <dbReference type="Proteomes" id="UP000006757"/>
    </source>
</evidence>
<dbReference type="InParanoid" id="K1VPP2"/>
<dbReference type="EMBL" id="AMBO01000279">
    <property type="protein sequence ID" value="EKD02586.1"/>
    <property type="molecule type" value="Genomic_DNA"/>
</dbReference>
<dbReference type="PROSITE" id="PS00061">
    <property type="entry name" value="ADH_SHORT"/>
    <property type="match status" value="1"/>
</dbReference>
<keyword evidence="3" id="KW-0560">Oxidoreductase</keyword>
<dbReference type="InterPro" id="IPR020904">
    <property type="entry name" value="Sc_DH/Rdtase_CS"/>
</dbReference>
<accession>K1VPP2</accession>
<dbReference type="HOGENOM" id="CLU_010194_1_1_1"/>
<dbReference type="OrthoDB" id="294295at2759"/>
<dbReference type="SUPFAM" id="SSF51735">
    <property type="entry name" value="NAD(P)-binding Rossmann-fold domains"/>
    <property type="match status" value="1"/>
</dbReference>
<evidence type="ECO:0000256" key="1">
    <source>
        <dbReference type="ARBA" id="ARBA00006484"/>
    </source>
</evidence>
<evidence type="ECO:0000256" key="3">
    <source>
        <dbReference type="ARBA" id="ARBA00023002"/>
    </source>
</evidence>
<evidence type="ECO:0000313" key="4">
    <source>
        <dbReference type="EMBL" id="EKD02586.1"/>
    </source>
</evidence>
<gene>
    <name evidence="4" type="ORF">A1Q2_03108</name>
</gene>
<dbReference type="OMA" id="LFGVQCD"/>
<dbReference type="PANTHER" id="PTHR42760">
    <property type="entry name" value="SHORT-CHAIN DEHYDROGENASES/REDUCTASES FAMILY MEMBER"/>
    <property type="match status" value="1"/>
</dbReference>
<sequence>MALALSRAGADLILVQRNNTNTTTLDKIKSEGGVDGKGGKAEIAVCDLADAEAVKKLVPGIVSSGRIIDILVNCGGIQRRHPAEDFPEDDYAEVMQVNLNAVFTITRDVGKHMLETRKDGKRGNGKIINIASVISFQGGLNVPAYAAAKHGVLGLNKAFSNNWAGKGINVNAIAPGYIDTDMNEQLIADQTRSRQILERIPANRWGKPKDFDGVIVFLSSPASDWICGECVVVDGGWMSR</sequence>
<reference evidence="4 5" key="1">
    <citation type="journal article" date="2012" name="Eukaryot. Cell">
        <title>Genome sequence of the Trichosporon asahii environmental strain CBS 8904.</title>
        <authorList>
            <person name="Yang R.Y."/>
            <person name="Li H.T."/>
            <person name="Zhu H."/>
            <person name="Zhou G.P."/>
            <person name="Wang M."/>
            <person name="Wang L."/>
        </authorList>
    </citation>
    <scope>NUCLEOTIDE SEQUENCE [LARGE SCALE GENOMIC DNA]</scope>
    <source>
        <strain evidence="4 5">CBS 8904</strain>
    </source>
</reference>
<dbReference type="eggNOG" id="KOG1200">
    <property type="taxonomic scope" value="Eukaryota"/>
</dbReference>
<dbReference type="InterPro" id="IPR036291">
    <property type="entry name" value="NAD(P)-bd_dom_sf"/>
</dbReference>
<comment type="caution">
    <text evidence="4">The sequence shown here is derived from an EMBL/GenBank/DDBJ whole genome shotgun (WGS) entry which is preliminary data.</text>
</comment>
<name>K1VPP2_TRIAC</name>
<keyword evidence="2" id="KW-0521">NADP</keyword>